<evidence type="ECO:0000313" key="3">
    <source>
        <dbReference type="Proteomes" id="UP001519460"/>
    </source>
</evidence>
<evidence type="ECO:0000256" key="1">
    <source>
        <dbReference type="SAM" id="SignalP"/>
    </source>
</evidence>
<name>A0ABD0JBF6_9CAEN</name>
<sequence>MTMSLCAIVLTSLLHYVTAAGPVDTHATPQTRALYDVMRTIAHDNKVMYGKHQPTLFGAYGGHSPYWTYAHNGRQEAWLFNVSQFCC</sequence>
<gene>
    <name evidence="2" type="ORF">BaRGS_00036944</name>
</gene>
<dbReference type="EMBL" id="JACVVK020000537">
    <property type="protein sequence ID" value="KAK7467838.1"/>
    <property type="molecule type" value="Genomic_DNA"/>
</dbReference>
<evidence type="ECO:0000313" key="2">
    <source>
        <dbReference type="EMBL" id="KAK7467838.1"/>
    </source>
</evidence>
<keyword evidence="3" id="KW-1185">Reference proteome</keyword>
<feature type="signal peptide" evidence="1">
    <location>
        <begin position="1"/>
        <end position="19"/>
    </location>
</feature>
<dbReference type="Proteomes" id="UP001519460">
    <property type="component" value="Unassembled WGS sequence"/>
</dbReference>
<accession>A0ABD0JBF6</accession>
<protein>
    <submittedName>
        <fullName evidence="2">Uncharacterized protein</fullName>
    </submittedName>
</protein>
<feature type="chain" id="PRO_5044862500" evidence="1">
    <location>
        <begin position="20"/>
        <end position="87"/>
    </location>
</feature>
<keyword evidence="1" id="KW-0732">Signal</keyword>
<comment type="caution">
    <text evidence="2">The sequence shown here is derived from an EMBL/GenBank/DDBJ whole genome shotgun (WGS) entry which is preliminary data.</text>
</comment>
<dbReference type="AlphaFoldDB" id="A0ABD0JBF6"/>
<organism evidence="2 3">
    <name type="scientific">Batillaria attramentaria</name>
    <dbReference type="NCBI Taxonomy" id="370345"/>
    <lineage>
        <taxon>Eukaryota</taxon>
        <taxon>Metazoa</taxon>
        <taxon>Spiralia</taxon>
        <taxon>Lophotrochozoa</taxon>
        <taxon>Mollusca</taxon>
        <taxon>Gastropoda</taxon>
        <taxon>Caenogastropoda</taxon>
        <taxon>Sorbeoconcha</taxon>
        <taxon>Cerithioidea</taxon>
        <taxon>Batillariidae</taxon>
        <taxon>Batillaria</taxon>
    </lineage>
</organism>
<proteinExistence type="predicted"/>
<reference evidence="2 3" key="1">
    <citation type="journal article" date="2023" name="Sci. Data">
        <title>Genome assembly of the Korean intertidal mud-creeper Batillaria attramentaria.</title>
        <authorList>
            <person name="Patra A.K."/>
            <person name="Ho P.T."/>
            <person name="Jun S."/>
            <person name="Lee S.J."/>
            <person name="Kim Y."/>
            <person name="Won Y.J."/>
        </authorList>
    </citation>
    <scope>NUCLEOTIDE SEQUENCE [LARGE SCALE GENOMIC DNA]</scope>
    <source>
        <strain evidence="2">Wonlab-2016</strain>
    </source>
</reference>